<evidence type="ECO:0000256" key="1">
    <source>
        <dbReference type="SAM" id="MobiDB-lite"/>
    </source>
</evidence>
<gene>
    <name evidence="2" type="ORF">HPB52_010240</name>
</gene>
<dbReference type="EMBL" id="JABSTV010001245">
    <property type="protein sequence ID" value="KAH7983222.1"/>
    <property type="molecule type" value="Genomic_DNA"/>
</dbReference>
<evidence type="ECO:0000313" key="3">
    <source>
        <dbReference type="Proteomes" id="UP000821837"/>
    </source>
</evidence>
<accession>A0A9D4T997</accession>
<sequence>MRLDVRPTSPGRYRASDYFDMSGEPSTPCRRSARLAAKRAEVKRVYEDVATPSRSSVEADAFATTTGCQSTFKKRNVTPKSTRLAQPAKKLKAIQKQEVGEITRTRRQDRTHRVSRHLEDVETPERGRKTTALAETSLKRAAVATKSPATAKKRRARAERASSEPSGQTMRMSGRSRSTSCSSEATQGVSSSSGSYHTAEDIARDTDSTTPEEEDDALPTPPVRQSKFDRFRRVWRWLVGNDDAQRGGRNEL</sequence>
<feature type="compositionally biased region" description="Basic and acidic residues" evidence="1">
    <location>
        <begin position="198"/>
        <end position="207"/>
    </location>
</feature>
<proteinExistence type="predicted"/>
<feature type="region of interest" description="Disordered" evidence="1">
    <location>
        <begin position="1"/>
        <end position="29"/>
    </location>
</feature>
<feature type="compositionally biased region" description="Low complexity" evidence="1">
    <location>
        <begin position="163"/>
        <end position="183"/>
    </location>
</feature>
<evidence type="ECO:0000313" key="2">
    <source>
        <dbReference type="EMBL" id="KAH7983222.1"/>
    </source>
</evidence>
<organism evidence="2 3">
    <name type="scientific">Rhipicephalus sanguineus</name>
    <name type="common">Brown dog tick</name>
    <name type="synonym">Ixodes sanguineus</name>
    <dbReference type="NCBI Taxonomy" id="34632"/>
    <lineage>
        <taxon>Eukaryota</taxon>
        <taxon>Metazoa</taxon>
        <taxon>Ecdysozoa</taxon>
        <taxon>Arthropoda</taxon>
        <taxon>Chelicerata</taxon>
        <taxon>Arachnida</taxon>
        <taxon>Acari</taxon>
        <taxon>Parasitiformes</taxon>
        <taxon>Ixodida</taxon>
        <taxon>Ixodoidea</taxon>
        <taxon>Ixodidae</taxon>
        <taxon>Rhipicephalinae</taxon>
        <taxon>Rhipicephalus</taxon>
        <taxon>Rhipicephalus</taxon>
    </lineage>
</organism>
<feature type="compositionally biased region" description="Polar residues" evidence="1">
    <location>
        <begin position="184"/>
        <end position="196"/>
    </location>
</feature>
<feature type="region of interest" description="Disordered" evidence="1">
    <location>
        <begin position="97"/>
        <end position="226"/>
    </location>
</feature>
<keyword evidence="3" id="KW-1185">Reference proteome</keyword>
<protein>
    <submittedName>
        <fullName evidence="2">Uncharacterized protein</fullName>
    </submittedName>
</protein>
<dbReference type="AlphaFoldDB" id="A0A9D4T997"/>
<reference evidence="2" key="1">
    <citation type="journal article" date="2020" name="Cell">
        <title>Large-Scale Comparative Analyses of Tick Genomes Elucidate Their Genetic Diversity and Vector Capacities.</title>
        <authorList>
            <consortium name="Tick Genome and Microbiome Consortium (TIGMIC)"/>
            <person name="Jia N."/>
            <person name="Wang J."/>
            <person name="Shi W."/>
            <person name="Du L."/>
            <person name="Sun Y."/>
            <person name="Zhan W."/>
            <person name="Jiang J.F."/>
            <person name="Wang Q."/>
            <person name="Zhang B."/>
            <person name="Ji P."/>
            <person name="Bell-Sakyi L."/>
            <person name="Cui X.M."/>
            <person name="Yuan T.T."/>
            <person name="Jiang B.G."/>
            <person name="Yang W.F."/>
            <person name="Lam T.T."/>
            <person name="Chang Q.C."/>
            <person name="Ding S.J."/>
            <person name="Wang X.J."/>
            <person name="Zhu J.G."/>
            <person name="Ruan X.D."/>
            <person name="Zhao L."/>
            <person name="Wei J.T."/>
            <person name="Ye R.Z."/>
            <person name="Que T.C."/>
            <person name="Du C.H."/>
            <person name="Zhou Y.H."/>
            <person name="Cheng J.X."/>
            <person name="Dai P.F."/>
            <person name="Guo W.B."/>
            <person name="Han X.H."/>
            <person name="Huang E.J."/>
            <person name="Li L.F."/>
            <person name="Wei W."/>
            <person name="Gao Y.C."/>
            <person name="Liu J.Z."/>
            <person name="Shao H.Z."/>
            <person name="Wang X."/>
            <person name="Wang C.C."/>
            <person name="Yang T.C."/>
            <person name="Huo Q.B."/>
            <person name="Li W."/>
            <person name="Chen H.Y."/>
            <person name="Chen S.E."/>
            <person name="Zhou L.G."/>
            <person name="Ni X.B."/>
            <person name="Tian J.H."/>
            <person name="Sheng Y."/>
            <person name="Liu T."/>
            <person name="Pan Y.S."/>
            <person name="Xia L.Y."/>
            <person name="Li J."/>
            <person name="Zhao F."/>
            <person name="Cao W.C."/>
        </authorList>
    </citation>
    <scope>NUCLEOTIDE SEQUENCE</scope>
    <source>
        <strain evidence="2">Rsan-2018</strain>
    </source>
</reference>
<dbReference type="Proteomes" id="UP000821837">
    <property type="component" value="Chromosome 1"/>
</dbReference>
<feature type="compositionally biased region" description="Basic and acidic residues" evidence="1">
    <location>
        <begin position="98"/>
        <end position="128"/>
    </location>
</feature>
<name>A0A9D4T997_RHISA</name>
<comment type="caution">
    <text evidence="2">The sequence shown here is derived from an EMBL/GenBank/DDBJ whole genome shotgun (WGS) entry which is preliminary data.</text>
</comment>
<reference evidence="2" key="2">
    <citation type="submission" date="2021-09" db="EMBL/GenBank/DDBJ databases">
        <authorList>
            <person name="Jia N."/>
            <person name="Wang J."/>
            <person name="Shi W."/>
            <person name="Du L."/>
            <person name="Sun Y."/>
            <person name="Zhan W."/>
            <person name="Jiang J."/>
            <person name="Wang Q."/>
            <person name="Zhang B."/>
            <person name="Ji P."/>
            <person name="Sakyi L.B."/>
            <person name="Cui X."/>
            <person name="Yuan T."/>
            <person name="Jiang B."/>
            <person name="Yang W."/>
            <person name="Lam T.T.-Y."/>
            <person name="Chang Q."/>
            <person name="Ding S."/>
            <person name="Wang X."/>
            <person name="Zhu J."/>
            <person name="Ruan X."/>
            <person name="Zhao L."/>
            <person name="Wei J."/>
            <person name="Que T."/>
            <person name="Du C."/>
            <person name="Cheng J."/>
            <person name="Dai P."/>
            <person name="Han X."/>
            <person name="Huang E."/>
            <person name="Gao Y."/>
            <person name="Liu J."/>
            <person name="Shao H."/>
            <person name="Ye R."/>
            <person name="Li L."/>
            <person name="Wei W."/>
            <person name="Wang X."/>
            <person name="Wang C."/>
            <person name="Huo Q."/>
            <person name="Li W."/>
            <person name="Guo W."/>
            <person name="Chen H."/>
            <person name="Chen S."/>
            <person name="Zhou L."/>
            <person name="Zhou L."/>
            <person name="Ni X."/>
            <person name="Tian J."/>
            <person name="Zhou Y."/>
            <person name="Sheng Y."/>
            <person name="Liu T."/>
            <person name="Pan Y."/>
            <person name="Xia L."/>
            <person name="Li J."/>
            <person name="Zhao F."/>
            <person name="Cao W."/>
        </authorList>
    </citation>
    <scope>NUCLEOTIDE SEQUENCE</scope>
    <source>
        <strain evidence="2">Rsan-2018</strain>
        <tissue evidence="2">Larvae</tissue>
    </source>
</reference>